<keyword evidence="2" id="KW-0808">Transferase</keyword>
<accession>A0A5M3X0W7</accession>
<evidence type="ECO:0000256" key="2">
    <source>
        <dbReference type="ARBA" id="ARBA00022679"/>
    </source>
</evidence>
<gene>
    <name evidence="5" type="ORF">Amac_079130</name>
</gene>
<keyword evidence="6" id="KW-1185">Reference proteome</keyword>
<dbReference type="CDD" id="cd03811">
    <property type="entry name" value="GT4_GT28_WabH-like"/>
    <property type="match status" value="1"/>
</dbReference>
<comment type="caution">
    <text evidence="5">The sequence shown here is derived from an EMBL/GenBank/DDBJ whole genome shotgun (WGS) entry which is preliminary data.</text>
</comment>
<feature type="domain" description="Glycosyltransferase subfamily 4-like N-terminal" evidence="4">
    <location>
        <begin position="22"/>
        <end position="187"/>
    </location>
</feature>
<dbReference type="Pfam" id="PF00534">
    <property type="entry name" value="Glycos_transf_1"/>
    <property type="match status" value="1"/>
</dbReference>
<dbReference type="GO" id="GO:0016757">
    <property type="term" value="F:glycosyltransferase activity"/>
    <property type="evidence" value="ECO:0007669"/>
    <property type="project" value="UniProtKB-KW"/>
</dbReference>
<evidence type="ECO:0000313" key="6">
    <source>
        <dbReference type="Proteomes" id="UP000331127"/>
    </source>
</evidence>
<dbReference type="PANTHER" id="PTHR12526">
    <property type="entry name" value="GLYCOSYLTRANSFERASE"/>
    <property type="match status" value="1"/>
</dbReference>
<evidence type="ECO:0000259" key="3">
    <source>
        <dbReference type="Pfam" id="PF00534"/>
    </source>
</evidence>
<dbReference type="Gene3D" id="3.40.50.2000">
    <property type="entry name" value="Glycogen Phosphorylase B"/>
    <property type="match status" value="2"/>
</dbReference>
<dbReference type="Proteomes" id="UP000331127">
    <property type="component" value="Unassembled WGS sequence"/>
</dbReference>
<name>A0A5M3X0W7_9ACTN</name>
<dbReference type="RefSeq" id="WP_170322886.1">
    <property type="nucleotide sequence ID" value="NZ_BAAAHL010000076.1"/>
</dbReference>
<keyword evidence="1" id="KW-0328">Glycosyltransferase</keyword>
<dbReference type="PANTHER" id="PTHR12526:SF635">
    <property type="entry name" value="GLYCOSYL TRANSFERASE GROUP 1"/>
    <property type="match status" value="1"/>
</dbReference>
<dbReference type="InterPro" id="IPR001296">
    <property type="entry name" value="Glyco_trans_1"/>
</dbReference>
<feature type="domain" description="Glycosyl transferase family 1" evidence="3">
    <location>
        <begin position="198"/>
        <end position="351"/>
    </location>
</feature>
<sequence>MLRNYPRRPDMVVQLIGHLGSGGAEHQVVLLARELKARGVRSEVLVMFGGGPREAHLRQAGIPVVDLGFRTFLRHGWRALPASLRACVRMVRYLRRTRPDVLHAHLFPCYVAAAALARPARVRVLVAGRHTAPGQHRLPALTRVLDRWASKRADHLVAVSQELARQVGRVTRTPAAKIGVAYNGLSTAAFARHIPAQLATERPVILAVGNLHRWKGHSVLVGAAALLKQRGLDCTVIVLGEGPEREALSLQARTFGLDLRLLGARPDVGRWLARADVVAHPSLSEPLGIAVMEAMAAGVPVAASAVGGIPELLTGRGLLVPPGDAEALALALERLLRDPARAAALAAAAQTWSREHLHAGATVDRHLSIYGQLLSCR</sequence>
<dbReference type="EMBL" id="BLAE01000057">
    <property type="protein sequence ID" value="GES14316.1"/>
    <property type="molecule type" value="Genomic_DNA"/>
</dbReference>
<evidence type="ECO:0000256" key="1">
    <source>
        <dbReference type="ARBA" id="ARBA00022676"/>
    </source>
</evidence>
<reference evidence="5 6" key="1">
    <citation type="submission" date="2019-10" db="EMBL/GenBank/DDBJ databases">
        <title>Whole genome shotgun sequence of Acrocarpospora macrocephala NBRC 16266.</title>
        <authorList>
            <person name="Ichikawa N."/>
            <person name="Kimura A."/>
            <person name="Kitahashi Y."/>
            <person name="Komaki H."/>
            <person name="Oguchi A."/>
        </authorList>
    </citation>
    <scope>NUCLEOTIDE SEQUENCE [LARGE SCALE GENOMIC DNA]</scope>
    <source>
        <strain evidence="5 6">NBRC 16266</strain>
    </source>
</reference>
<evidence type="ECO:0000259" key="4">
    <source>
        <dbReference type="Pfam" id="PF13439"/>
    </source>
</evidence>
<dbReference type="InterPro" id="IPR028098">
    <property type="entry name" value="Glyco_trans_4-like_N"/>
</dbReference>
<evidence type="ECO:0008006" key="7">
    <source>
        <dbReference type="Google" id="ProtNLM"/>
    </source>
</evidence>
<dbReference type="Pfam" id="PF13439">
    <property type="entry name" value="Glyco_transf_4"/>
    <property type="match status" value="1"/>
</dbReference>
<dbReference type="SUPFAM" id="SSF53756">
    <property type="entry name" value="UDP-Glycosyltransferase/glycogen phosphorylase"/>
    <property type="match status" value="1"/>
</dbReference>
<organism evidence="5 6">
    <name type="scientific">Acrocarpospora macrocephala</name>
    <dbReference type="NCBI Taxonomy" id="150177"/>
    <lineage>
        <taxon>Bacteria</taxon>
        <taxon>Bacillati</taxon>
        <taxon>Actinomycetota</taxon>
        <taxon>Actinomycetes</taxon>
        <taxon>Streptosporangiales</taxon>
        <taxon>Streptosporangiaceae</taxon>
        <taxon>Acrocarpospora</taxon>
    </lineage>
</organism>
<protein>
    <recommendedName>
        <fullName evidence="7">Glycosyl transferase</fullName>
    </recommendedName>
</protein>
<dbReference type="AlphaFoldDB" id="A0A5M3X0W7"/>
<evidence type="ECO:0000313" key="5">
    <source>
        <dbReference type="EMBL" id="GES14316.1"/>
    </source>
</evidence>
<proteinExistence type="predicted"/>